<feature type="compositionally biased region" description="Low complexity" evidence="5">
    <location>
        <begin position="41"/>
        <end position="51"/>
    </location>
</feature>
<evidence type="ECO:0000313" key="7">
    <source>
        <dbReference type="Proteomes" id="UP001055712"/>
    </source>
</evidence>
<organism evidence="6 7">
    <name type="scientific">Chlorella vulgaris</name>
    <name type="common">Green alga</name>
    <dbReference type="NCBI Taxonomy" id="3077"/>
    <lineage>
        <taxon>Eukaryota</taxon>
        <taxon>Viridiplantae</taxon>
        <taxon>Chlorophyta</taxon>
        <taxon>core chlorophytes</taxon>
        <taxon>Trebouxiophyceae</taxon>
        <taxon>Chlorellales</taxon>
        <taxon>Chlorellaceae</taxon>
        <taxon>Chlorella clade</taxon>
        <taxon>Chlorella</taxon>
    </lineage>
</organism>
<dbReference type="EMBL" id="SIDB01000005">
    <property type="protein sequence ID" value="KAI3432808.1"/>
    <property type="molecule type" value="Genomic_DNA"/>
</dbReference>
<keyword evidence="3 4" id="KW-0539">Nucleus</keyword>
<evidence type="ECO:0000256" key="3">
    <source>
        <dbReference type="ARBA" id="ARBA00023242"/>
    </source>
</evidence>
<dbReference type="GO" id="GO:0006270">
    <property type="term" value="P:DNA replication initiation"/>
    <property type="evidence" value="ECO:0007669"/>
    <property type="project" value="TreeGrafter"/>
</dbReference>
<comment type="caution">
    <text evidence="6">The sequence shown here is derived from an EMBL/GenBank/DDBJ whole genome shotgun (WGS) entry which is preliminary data.</text>
</comment>
<evidence type="ECO:0000313" key="6">
    <source>
        <dbReference type="EMBL" id="KAI3432808.1"/>
    </source>
</evidence>
<dbReference type="InterPro" id="IPR050311">
    <property type="entry name" value="ORC1/CDC6"/>
</dbReference>
<evidence type="ECO:0000256" key="2">
    <source>
        <dbReference type="ARBA" id="ARBA00023125"/>
    </source>
</evidence>
<feature type="region of interest" description="Disordered" evidence="5">
    <location>
        <begin position="32"/>
        <end position="63"/>
    </location>
</feature>
<dbReference type="GO" id="GO:0033314">
    <property type="term" value="P:mitotic DNA replication checkpoint signaling"/>
    <property type="evidence" value="ECO:0007669"/>
    <property type="project" value="TreeGrafter"/>
</dbReference>
<dbReference type="GO" id="GO:0003688">
    <property type="term" value="F:DNA replication origin binding"/>
    <property type="evidence" value="ECO:0007669"/>
    <property type="project" value="TreeGrafter"/>
</dbReference>
<keyword evidence="4" id="KW-0067">ATP-binding</keyword>
<keyword evidence="2 4" id="KW-0238">DNA-binding</keyword>
<dbReference type="GO" id="GO:0005524">
    <property type="term" value="F:ATP binding"/>
    <property type="evidence" value="ECO:0007669"/>
    <property type="project" value="UniProtKB-KW"/>
</dbReference>
<evidence type="ECO:0000256" key="5">
    <source>
        <dbReference type="SAM" id="MobiDB-lite"/>
    </source>
</evidence>
<reference evidence="6" key="2">
    <citation type="submission" date="2020-11" db="EMBL/GenBank/DDBJ databases">
        <authorList>
            <person name="Cecchin M."/>
            <person name="Marcolungo L."/>
            <person name="Rossato M."/>
            <person name="Girolomoni L."/>
            <person name="Cosentino E."/>
            <person name="Cuine S."/>
            <person name="Li-Beisson Y."/>
            <person name="Delledonne M."/>
            <person name="Ballottari M."/>
        </authorList>
    </citation>
    <scope>NUCLEOTIDE SEQUENCE</scope>
    <source>
        <strain evidence="6">211/11P</strain>
        <tissue evidence="6">Whole cell</tissue>
    </source>
</reference>
<sequence length="207" mass="22575">MDSVLSPNSTDPVRDSFVKGITGRDFHDMAAEIAEDKQHKQLQQQQQKAGPGSSGGANGSTLPQERGMVEMRHVAAAIAEMFNTGHVRLLREACRLERLVLAAIYLETSSSGRAECLLGDVWERLRVLCSQNCEAQRYDFGSVLERAPELGAKRLIICDPAVRRLQAKVALNVAANDLTMMLATDAELPWLALAISRAAMAPMATVE</sequence>
<comment type="function">
    <text evidence="4">Component of the origin recognition complex (ORC) that binds origins of replication. DNA-binding is ATP-dependent, however specific DNA sequences that define origins of replication have not been identified so far. ORC is required to assemble the pre-replication complex necessary to initiate DNA replication.</text>
</comment>
<gene>
    <name evidence="6" type="ORF">D9Q98_010391</name>
</gene>
<dbReference type="PANTHER" id="PTHR10763">
    <property type="entry name" value="CELL DIVISION CONTROL PROTEIN 6-RELATED"/>
    <property type="match status" value="1"/>
</dbReference>
<proteinExistence type="inferred from homology"/>
<accession>A0A9D4TRQ2</accession>
<keyword evidence="4" id="KW-0547">Nucleotide-binding</keyword>
<evidence type="ECO:0000256" key="1">
    <source>
        <dbReference type="ARBA" id="ARBA00004123"/>
    </source>
</evidence>
<dbReference type="OrthoDB" id="1926878at2759"/>
<dbReference type="GO" id="GO:0005664">
    <property type="term" value="C:nuclear origin of replication recognition complex"/>
    <property type="evidence" value="ECO:0007669"/>
    <property type="project" value="TreeGrafter"/>
</dbReference>
<protein>
    <recommendedName>
        <fullName evidence="4">Origin recognition complex subunit 1</fullName>
    </recommendedName>
</protein>
<name>A0A9D4TRQ2_CHLVU</name>
<comment type="subcellular location">
    <subcellularLocation>
        <location evidence="1 4">Nucleus</location>
    </subcellularLocation>
</comment>
<evidence type="ECO:0000256" key="4">
    <source>
        <dbReference type="RuleBase" id="RU365058"/>
    </source>
</evidence>
<dbReference type="PANTHER" id="PTHR10763:SF23">
    <property type="entry name" value="ORIGIN RECOGNITION COMPLEX SUBUNIT 1"/>
    <property type="match status" value="1"/>
</dbReference>
<dbReference type="AlphaFoldDB" id="A0A9D4TRQ2"/>
<comment type="subunit">
    <text evidence="4">Component of the origin recognition complex (ORC) composed of at least ORC1, ORC2, ORC3, ORC4, ORC5 and ORC6. ORC is regulated in a cell-cycle and development dependent manner. It is sequentially assembled at the exit from anaphase of mitosis and disassembled as cells enter S phase. Binds unmodified and methylated histone H3.</text>
</comment>
<dbReference type="Proteomes" id="UP001055712">
    <property type="component" value="Unassembled WGS sequence"/>
</dbReference>
<keyword evidence="4" id="KW-0235">DNA replication</keyword>
<comment type="similarity">
    <text evidence="4">Belongs to the ORC1 family.</text>
</comment>
<keyword evidence="7" id="KW-1185">Reference proteome</keyword>
<reference evidence="6" key="1">
    <citation type="journal article" date="2019" name="Plant J.">
        <title>Chlorella vulgaris genome assembly and annotation reveals the molecular basis for metabolic acclimation to high light conditions.</title>
        <authorList>
            <person name="Cecchin M."/>
            <person name="Marcolungo L."/>
            <person name="Rossato M."/>
            <person name="Girolomoni L."/>
            <person name="Cosentino E."/>
            <person name="Cuine S."/>
            <person name="Li-Beisson Y."/>
            <person name="Delledonne M."/>
            <person name="Ballottari M."/>
        </authorList>
    </citation>
    <scope>NUCLEOTIDE SEQUENCE</scope>
    <source>
        <strain evidence="6">211/11P</strain>
    </source>
</reference>